<dbReference type="CDD" id="cd13905">
    <property type="entry name" value="CuRO_3_tcLLC2_insect_like"/>
    <property type="match status" value="1"/>
</dbReference>
<dbReference type="PANTHER" id="PTHR11709">
    <property type="entry name" value="MULTI-COPPER OXIDASE"/>
    <property type="match status" value="1"/>
</dbReference>
<dbReference type="EMBL" id="JARKIK010000074">
    <property type="protein sequence ID" value="KAK8727906.1"/>
    <property type="molecule type" value="Genomic_DNA"/>
</dbReference>
<dbReference type="InterPro" id="IPR045087">
    <property type="entry name" value="Cu-oxidase_fam"/>
</dbReference>
<dbReference type="SUPFAM" id="SSF49503">
    <property type="entry name" value="Cupredoxins"/>
    <property type="match status" value="3"/>
</dbReference>
<evidence type="ECO:0000256" key="5">
    <source>
        <dbReference type="SAM" id="SignalP"/>
    </source>
</evidence>
<dbReference type="GO" id="GO:0016491">
    <property type="term" value="F:oxidoreductase activity"/>
    <property type="evidence" value="ECO:0007669"/>
    <property type="project" value="UniProtKB-KW"/>
</dbReference>
<gene>
    <name evidence="9" type="ORF">OTU49_009513</name>
</gene>
<keyword evidence="10" id="KW-1185">Reference proteome</keyword>
<evidence type="ECO:0000256" key="3">
    <source>
        <dbReference type="ARBA" id="ARBA00023002"/>
    </source>
</evidence>
<dbReference type="InterPro" id="IPR011706">
    <property type="entry name" value="Cu-oxidase_C"/>
</dbReference>
<evidence type="ECO:0000256" key="2">
    <source>
        <dbReference type="ARBA" id="ARBA00022723"/>
    </source>
</evidence>
<evidence type="ECO:0000259" key="6">
    <source>
        <dbReference type="Pfam" id="PF00394"/>
    </source>
</evidence>
<dbReference type="FunFam" id="2.60.40.420:FF:000031">
    <property type="entry name" value="Laccase-2 isoform A"/>
    <property type="match status" value="1"/>
</dbReference>
<proteinExistence type="inferred from homology"/>
<feature type="domain" description="Plastocyanin-like" evidence="7">
    <location>
        <begin position="482"/>
        <end position="605"/>
    </location>
</feature>
<feature type="domain" description="Plastocyanin-like" evidence="8">
    <location>
        <begin position="82"/>
        <end position="193"/>
    </location>
</feature>
<feature type="chain" id="PRO_5043385005" description="Laccase" evidence="5">
    <location>
        <begin position="39"/>
        <end position="624"/>
    </location>
</feature>
<dbReference type="InterPro" id="IPR011707">
    <property type="entry name" value="Cu-oxidase-like_N"/>
</dbReference>
<evidence type="ECO:0000256" key="1">
    <source>
        <dbReference type="ARBA" id="ARBA00010609"/>
    </source>
</evidence>
<dbReference type="InterPro" id="IPR002355">
    <property type="entry name" value="Cu_oxidase_Cu_BS"/>
</dbReference>
<evidence type="ECO:0000313" key="9">
    <source>
        <dbReference type="EMBL" id="KAK8727906.1"/>
    </source>
</evidence>
<dbReference type="Proteomes" id="UP001445076">
    <property type="component" value="Unassembled WGS sequence"/>
</dbReference>
<dbReference type="AlphaFoldDB" id="A0AAW0WKZ1"/>
<comment type="caution">
    <text evidence="9">The sequence shown here is derived from an EMBL/GenBank/DDBJ whole genome shotgun (WGS) entry which is preliminary data.</text>
</comment>
<dbReference type="CDD" id="cd13858">
    <property type="entry name" value="CuRO_1_tcLCC2_insect_like"/>
    <property type="match status" value="1"/>
</dbReference>
<feature type="domain" description="Plastocyanin-like" evidence="6">
    <location>
        <begin position="206"/>
        <end position="360"/>
    </location>
</feature>
<sequence length="624" mass="69763">MISLMVSTSEADGKAAMNFLPSVGSLVLLLFLFVQGLCDDCVRECHYGDYRICTYQFHVQEYHTLSRACYQCPDNAADCYRQDCIPADGVARPLLAVNRQLPGPAIQVCEGDRVVVDVFNDQLSDTETIHWHGHHMRRFQYYDGVPFITQCPIQKFFRYDFLATTPGTHWWHSHTGVHRAEGVFGAFVVRQTQDLYLDTYDVDSPDHVLVLQDWLHKSALEKFSGRHHHTQDDFASAILINGKGRNYTNMVDGFVETKTPLEVVMVTPKLRHRLRLINAGSLNCPLVVSVDNHTLTIIATDGEKIVPFTTNSLVIYSGERFDVVLKADQPVGNYWIRVNGLIDCEQNKCVQGAVLRYDGAPDNLPSAQLSFDSNYPPGVVVNPLNSGGASEEEVTLVELDAFKPSILKEKVDKQFFLAFNFNRINNSLLYHSGLYPYNGVTKEWHINSPQVNNLSFKAPLSPPLSQPMVQQPFCYYGEEPPCDGDYCSCTYVLEVALGETVEMVLVDEGTIGDENHPFHLHGYNFHVVAMERLGSETTVEEVKALDAAGGIKRKLKNPVKKDSVTIPDGGYTIVRFTADNPGWWLMHCHLSFHSELGMAAVLHVGQPSDLPPVPKGFPTCGAFT</sequence>
<dbReference type="PANTHER" id="PTHR11709:SF394">
    <property type="entry name" value="FI03373P-RELATED"/>
    <property type="match status" value="1"/>
</dbReference>
<dbReference type="Pfam" id="PF07731">
    <property type="entry name" value="Cu-oxidase_2"/>
    <property type="match status" value="1"/>
</dbReference>
<evidence type="ECO:0000259" key="8">
    <source>
        <dbReference type="Pfam" id="PF07732"/>
    </source>
</evidence>
<dbReference type="CDD" id="cd13884">
    <property type="entry name" value="CuRO_2_tcLCC_insect_like"/>
    <property type="match status" value="1"/>
</dbReference>
<protein>
    <recommendedName>
        <fullName evidence="11">Laccase</fullName>
    </recommendedName>
</protein>
<reference evidence="9 10" key="1">
    <citation type="journal article" date="2024" name="BMC Genomics">
        <title>Genome assembly of redclaw crayfish (Cherax quadricarinatus) provides insights into its immune adaptation and hypoxia tolerance.</title>
        <authorList>
            <person name="Liu Z."/>
            <person name="Zheng J."/>
            <person name="Li H."/>
            <person name="Fang K."/>
            <person name="Wang S."/>
            <person name="He J."/>
            <person name="Zhou D."/>
            <person name="Weng S."/>
            <person name="Chi M."/>
            <person name="Gu Z."/>
            <person name="He J."/>
            <person name="Li F."/>
            <person name="Wang M."/>
        </authorList>
    </citation>
    <scope>NUCLEOTIDE SEQUENCE [LARGE SCALE GENOMIC DNA]</scope>
    <source>
        <strain evidence="9">ZL_2023a</strain>
    </source>
</reference>
<dbReference type="Gene3D" id="2.60.40.420">
    <property type="entry name" value="Cupredoxins - blue copper proteins"/>
    <property type="match status" value="3"/>
</dbReference>
<dbReference type="InterPro" id="IPR001117">
    <property type="entry name" value="Cu-oxidase_2nd"/>
</dbReference>
<organism evidence="9 10">
    <name type="scientific">Cherax quadricarinatus</name>
    <name type="common">Australian red claw crayfish</name>
    <dbReference type="NCBI Taxonomy" id="27406"/>
    <lineage>
        <taxon>Eukaryota</taxon>
        <taxon>Metazoa</taxon>
        <taxon>Ecdysozoa</taxon>
        <taxon>Arthropoda</taxon>
        <taxon>Crustacea</taxon>
        <taxon>Multicrustacea</taxon>
        <taxon>Malacostraca</taxon>
        <taxon>Eumalacostraca</taxon>
        <taxon>Eucarida</taxon>
        <taxon>Decapoda</taxon>
        <taxon>Pleocyemata</taxon>
        <taxon>Astacidea</taxon>
        <taxon>Parastacoidea</taxon>
        <taxon>Parastacidae</taxon>
        <taxon>Cherax</taxon>
    </lineage>
</organism>
<evidence type="ECO:0000256" key="4">
    <source>
        <dbReference type="ARBA" id="ARBA00023008"/>
    </source>
</evidence>
<keyword evidence="2" id="KW-0479">Metal-binding</keyword>
<dbReference type="InterPro" id="IPR008972">
    <property type="entry name" value="Cupredoxin"/>
</dbReference>
<dbReference type="FunFam" id="2.60.40.420:FF:000045">
    <property type="entry name" value="Laccase 2"/>
    <property type="match status" value="1"/>
</dbReference>
<evidence type="ECO:0000259" key="7">
    <source>
        <dbReference type="Pfam" id="PF07731"/>
    </source>
</evidence>
<feature type="signal peptide" evidence="5">
    <location>
        <begin position="1"/>
        <end position="38"/>
    </location>
</feature>
<dbReference type="GO" id="GO:0006826">
    <property type="term" value="P:iron ion transport"/>
    <property type="evidence" value="ECO:0007669"/>
    <property type="project" value="TreeGrafter"/>
</dbReference>
<keyword evidence="5" id="KW-0732">Signal</keyword>
<accession>A0AAW0WKZ1</accession>
<keyword evidence="3" id="KW-0560">Oxidoreductase</keyword>
<dbReference type="PROSITE" id="PS00080">
    <property type="entry name" value="MULTICOPPER_OXIDASE2"/>
    <property type="match status" value="1"/>
</dbReference>
<dbReference type="Pfam" id="PF07732">
    <property type="entry name" value="Cu-oxidase_3"/>
    <property type="match status" value="1"/>
</dbReference>
<comment type="similarity">
    <text evidence="1">Belongs to the multicopper oxidase family.</text>
</comment>
<evidence type="ECO:0008006" key="11">
    <source>
        <dbReference type="Google" id="ProtNLM"/>
    </source>
</evidence>
<dbReference type="GO" id="GO:0005507">
    <property type="term" value="F:copper ion binding"/>
    <property type="evidence" value="ECO:0007669"/>
    <property type="project" value="InterPro"/>
</dbReference>
<name>A0AAW0WKZ1_CHEQU</name>
<dbReference type="GO" id="GO:0005886">
    <property type="term" value="C:plasma membrane"/>
    <property type="evidence" value="ECO:0007669"/>
    <property type="project" value="TreeGrafter"/>
</dbReference>
<dbReference type="Pfam" id="PF00394">
    <property type="entry name" value="Cu-oxidase"/>
    <property type="match status" value="1"/>
</dbReference>
<keyword evidence="4" id="KW-0186">Copper</keyword>
<evidence type="ECO:0000313" key="10">
    <source>
        <dbReference type="Proteomes" id="UP001445076"/>
    </source>
</evidence>